<dbReference type="InterPro" id="IPR012674">
    <property type="entry name" value="Calycin"/>
</dbReference>
<sequence>NSSNVNKEVGSLSRCLPKHPEKTREVKKEERFLNWASSAYSCHDFSAMDDISRELEEAPDALKLMQSGKGKFYLVYHSKNESFKDTYPCLRAVRRQFDKKSGKATYQYEYGSGKQVTTNHRQVSVDKTDEAYPLPNEFSMDLNYGGSMKKQDFQIIYSDFTNCALLLSWGLGYQVWVESRYLAERRIVPPLCSRLYNLLAEGEKKHVVYNWRNCPIRQQNQDG</sequence>
<dbReference type="Pfam" id="PF02098">
    <property type="entry name" value="His_binding"/>
    <property type="match status" value="1"/>
</dbReference>
<dbReference type="AlphaFoldDB" id="A0AAQ4FNX2"/>
<reference evidence="1 2" key="1">
    <citation type="journal article" date="2023" name="Arcadia Sci">
        <title>De novo assembly of a long-read Amblyomma americanum tick genome.</title>
        <authorList>
            <person name="Chou S."/>
            <person name="Poskanzer K.E."/>
            <person name="Rollins M."/>
            <person name="Thuy-Boun P.S."/>
        </authorList>
    </citation>
    <scope>NUCLEOTIDE SEQUENCE [LARGE SCALE GENOMIC DNA]</scope>
    <source>
        <strain evidence="1">F_SG_1</strain>
        <tissue evidence="1">Salivary glands</tissue>
    </source>
</reference>
<protein>
    <submittedName>
        <fullName evidence="1">Uncharacterized protein</fullName>
    </submittedName>
</protein>
<dbReference type="GO" id="GO:0030682">
    <property type="term" value="P:symbiont-mediated perturbation of host defenses"/>
    <property type="evidence" value="ECO:0007669"/>
    <property type="project" value="InterPro"/>
</dbReference>
<dbReference type="SUPFAM" id="SSF50814">
    <property type="entry name" value="Lipocalins"/>
    <property type="match status" value="1"/>
</dbReference>
<dbReference type="Gene3D" id="2.40.128.20">
    <property type="match status" value="1"/>
</dbReference>
<proteinExistence type="predicted"/>
<comment type="caution">
    <text evidence="1">The sequence shown here is derived from an EMBL/GenBank/DDBJ whole genome shotgun (WGS) entry which is preliminary data.</text>
</comment>
<keyword evidence="2" id="KW-1185">Reference proteome</keyword>
<gene>
    <name evidence="1" type="ORF">V5799_021942</name>
</gene>
<dbReference type="InterPro" id="IPR002970">
    <property type="entry name" value="Tick_his-bd"/>
</dbReference>
<feature type="non-terminal residue" evidence="1">
    <location>
        <position position="1"/>
    </location>
</feature>
<organism evidence="1 2">
    <name type="scientific">Amblyomma americanum</name>
    <name type="common">Lone star tick</name>
    <dbReference type="NCBI Taxonomy" id="6943"/>
    <lineage>
        <taxon>Eukaryota</taxon>
        <taxon>Metazoa</taxon>
        <taxon>Ecdysozoa</taxon>
        <taxon>Arthropoda</taxon>
        <taxon>Chelicerata</taxon>
        <taxon>Arachnida</taxon>
        <taxon>Acari</taxon>
        <taxon>Parasitiformes</taxon>
        <taxon>Ixodida</taxon>
        <taxon>Ixodoidea</taxon>
        <taxon>Ixodidae</taxon>
        <taxon>Amblyomminae</taxon>
        <taxon>Amblyomma</taxon>
    </lineage>
</organism>
<dbReference type="GO" id="GO:0043176">
    <property type="term" value="F:amine binding"/>
    <property type="evidence" value="ECO:0007669"/>
    <property type="project" value="InterPro"/>
</dbReference>
<dbReference type="Proteomes" id="UP001321473">
    <property type="component" value="Unassembled WGS sequence"/>
</dbReference>
<evidence type="ECO:0000313" key="1">
    <source>
        <dbReference type="EMBL" id="KAK8788278.1"/>
    </source>
</evidence>
<dbReference type="EMBL" id="JARKHS020000993">
    <property type="protein sequence ID" value="KAK8788278.1"/>
    <property type="molecule type" value="Genomic_DNA"/>
</dbReference>
<name>A0AAQ4FNX2_AMBAM</name>
<accession>A0AAQ4FNX2</accession>
<evidence type="ECO:0000313" key="2">
    <source>
        <dbReference type="Proteomes" id="UP001321473"/>
    </source>
</evidence>